<dbReference type="PANTHER" id="PTHR43056">
    <property type="entry name" value="PEPTIDASE S9 PROLYL OLIGOPEPTIDASE"/>
    <property type="match status" value="1"/>
</dbReference>
<dbReference type="SUPFAM" id="SSF53474">
    <property type="entry name" value="alpha/beta-Hydrolases"/>
    <property type="match status" value="1"/>
</dbReference>
<dbReference type="InterPro" id="IPR008979">
    <property type="entry name" value="Galactose-bd-like_sf"/>
</dbReference>
<dbReference type="InterPro" id="IPR000383">
    <property type="entry name" value="Xaa-Pro-like_dom"/>
</dbReference>
<dbReference type="EMBL" id="BAABAQ010000008">
    <property type="protein sequence ID" value="GAA4197325.1"/>
    <property type="molecule type" value="Genomic_DNA"/>
</dbReference>
<dbReference type="NCBIfam" id="TIGR00976">
    <property type="entry name" value="CocE_NonD"/>
    <property type="match status" value="1"/>
</dbReference>
<keyword evidence="4" id="KW-1185">Reference proteome</keyword>
<sequence length="568" mass="63270">MLVEWDVPIEVDDGTVLRADVFRPEAEGRYPVILTYGPYAKGLSFQEGYPSAWEKMAADHPDAVAGSTNRYQNWEVVDPEKWVPDGYVCVRVDSRGAGRSPGVIDVFSPREVQDHVLCVEWAGEQEWSNGKVGLCGISYFAINQWLVASRRPAHLAAVCVWEGAADWYRDSTYHGGIRTTFWDHWYGMQVSSVQYGLGDAGPRNPNTGVNVCGDENLSEEERAANRVDLGASIREHPLDDGYHRDRSPDWDNVTVPVLSAGNWGGQGLHLRGNTHGYLRAASQEKWLEMHGDTHWSLFYADYGVSLQKRFFGHFLKNEDTGWKEQPPVQLQIRHVDSTFTLRHEEAWPIPRTRWTSLYLDAAHGSLTPEPPATPGSVGYDGMGDGVMFETPPLPADTEITGPLSAKLFVESSTADADLFLVVRVFSPDGTEVTFQGALDPNTPVAQGWLRASHRKLDDELSRPYQPYHTHDDPSPLVPGSVYELDVEILPTCLVVPEGYRIALAVRGRDYVHDGPATRLSNLRNQMTGCGPFVHDDPHNRPAEVFGGRITLHTGGDRPSRLLLPEIPR</sequence>
<dbReference type="PANTHER" id="PTHR43056:SF10">
    <property type="entry name" value="COCE_NOND FAMILY, PUTATIVE (AFU_ORTHOLOGUE AFUA_7G00600)-RELATED"/>
    <property type="match status" value="1"/>
</dbReference>
<feature type="domain" description="Xaa-Pro dipeptidyl-peptidase C-terminal" evidence="2">
    <location>
        <begin position="308"/>
        <end position="562"/>
    </location>
</feature>
<evidence type="ECO:0000259" key="2">
    <source>
        <dbReference type="SMART" id="SM00939"/>
    </source>
</evidence>
<dbReference type="Gene3D" id="3.40.50.1820">
    <property type="entry name" value="alpha/beta hydrolase"/>
    <property type="match status" value="1"/>
</dbReference>
<keyword evidence="1 3" id="KW-0378">Hydrolase</keyword>
<dbReference type="InterPro" id="IPR029058">
    <property type="entry name" value="AB_hydrolase_fold"/>
</dbReference>
<dbReference type="SMART" id="SM00939">
    <property type="entry name" value="PepX_C"/>
    <property type="match status" value="1"/>
</dbReference>
<name>A0ABP8B426_9ACTN</name>
<gene>
    <name evidence="3" type="ORF">GCM10022252_46070</name>
</gene>
<organism evidence="3 4">
    <name type="scientific">Streptosporangium oxazolinicum</name>
    <dbReference type="NCBI Taxonomy" id="909287"/>
    <lineage>
        <taxon>Bacteria</taxon>
        <taxon>Bacillati</taxon>
        <taxon>Actinomycetota</taxon>
        <taxon>Actinomycetes</taxon>
        <taxon>Streptosporangiales</taxon>
        <taxon>Streptosporangiaceae</taxon>
        <taxon>Streptosporangium</taxon>
    </lineage>
</organism>
<dbReference type="Gene3D" id="2.60.120.260">
    <property type="entry name" value="Galactose-binding domain-like"/>
    <property type="match status" value="1"/>
</dbReference>
<evidence type="ECO:0000256" key="1">
    <source>
        <dbReference type="ARBA" id="ARBA00022801"/>
    </source>
</evidence>
<proteinExistence type="predicted"/>
<evidence type="ECO:0000313" key="3">
    <source>
        <dbReference type="EMBL" id="GAA4197325.1"/>
    </source>
</evidence>
<dbReference type="RefSeq" id="WP_344920066.1">
    <property type="nucleotide sequence ID" value="NZ_BAABAQ010000008.1"/>
</dbReference>
<reference evidence="4" key="1">
    <citation type="journal article" date="2019" name="Int. J. Syst. Evol. Microbiol.">
        <title>The Global Catalogue of Microorganisms (GCM) 10K type strain sequencing project: providing services to taxonomists for standard genome sequencing and annotation.</title>
        <authorList>
            <consortium name="The Broad Institute Genomics Platform"/>
            <consortium name="The Broad Institute Genome Sequencing Center for Infectious Disease"/>
            <person name="Wu L."/>
            <person name="Ma J."/>
        </authorList>
    </citation>
    <scope>NUCLEOTIDE SEQUENCE [LARGE SCALE GENOMIC DNA]</scope>
    <source>
        <strain evidence="4">JCM 17388</strain>
    </source>
</reference>
<dbReference type="Gene3D" id="1.10.3020.20">
    <property type="match status" value="1"/>
</dbReference>
<accession>A0ABP8B426</accession>
<dbReference type="InterPro" id="IPR050585">
    <property type="entry name" value="Xaa-Pro_dipeptidyl-ppase/CocE"/>
</dbReference>
<dbReference type="InterPro" id="IPR005674">
    <property type="entry name" value="CocE/Ser_esterase"/>
</dbReference>
<dbReference type="SUPFAM" id="SSF49785">
    <property type="entry name" value="Galactose-binding domain-like"/>
    <property type="match status" value="1"/>
</dbReference>
<evidence type="ECO:0000313" key="4">
    <source>
        <dbReference type="Proteomes" id="UP001501251"/>
    </source>
</evidence>
<protein>
    <submittedName>
        <fullName evidence="3">CocE/NonD family hydrolase</fullName>
    </submittedName>
</protein>
<dbReference type="GO" id="GO:0016787">
    <property type="term" value="F:hydrolase activity"/>
    <property type="evidence" value="ECO:0007669"/>
    <property type="project" value="UniProtKB-KW"/>
</dbReference>
<dbReference type="Pfam" id="PF02129">
    <property type="entry name" value="Peptidase_S15"/>
    <property type="match status" value="1"/>
</dbReference>
<dbReference type="Pfam" id="PF08530">
    <property type="entry name" value="PepX_C"/>
    <property type="match status" value="1"/>
</dbReference>
<dbReference type="Proteomes" id="UP001501251">
    <property type="component" value="Unassembled WGS sequence"/>
</dbReference>
<comment type="caution">
    <text evidence="3">The sequence shown here is derived from an EMBL/GenBank/DDBJ whole genome shotgun (WGS) entry which is preliminary data.</text>
</comment>
<dbReference type="InterPro" id="IPR013736">
    <property type="entry name" value="Xaa-Pro_dipept_C"/>
</dbReference>